<comment type="caution">
    <text evidence="3">The sequence shown here is derived from an EMBL/GenBank/DDBJ whole genome shotgun (WGS) entry which is preliminary data.</text>
</comment>
<feature type="transmembrane region" description="Helical" evidence="2">
    <location>
        <begin position="52"/>
        <end position="73"/>
    </location>
</feature>
<reference evidence="3" key="1">
    <citation type="journal article" date="2024" name="Gigascience">
        <title>Chromosome-level genome of the poultry shaft louse Menopon gallinae provides insight into the host-switching and adaptive evolution of parasitic lice.</title>
        <authorList>
            <person name="Xu Y."/>
            <person name="Ma L."/>
            <person name="Liu S."/>
            <person name="Liang Y."/>
            <person name="Liu Q."/>
            <person name="He Z."/>
            <person name="Tian L."/>
            <person name="Duan Y."/>
            <person name="Cai W."/>
            <person name="Li H."/>
            <person name="Song F."/>
        </authorList>
    </citation>
    <scope>NUCLEOTIDE SEQUENCE</scope>
    <source>
        <strain evidence="3">Cailab_2023a</strain>
    </source>
</reference>
<keyword evidence="2" id="KW-1133">Transmembrane helix</keyword>
<accession>A0AAW2I117</accession>
<proteinExistence type="predicted"/>
<dbReference type="EMBL" id="JARGDH010000002">
    <property type="protein sequence ID" value="KAL0275200.1"/>
    <property type="molecule type" value="Genomic_DNA"/>
</dbReference>
<feature type="compositionally biased region" description="Basic and acidic residues" evidence="1">
    <location>
        <begin position="1"/>
        <end position="11"/>
    </location>
</feature>
<keyword evidence="2" id="KW-0472">Membrane</keyword>
<organism evidence="3">
    <name type="scientific">Menopon gallinae</name>
    <name type="common">poultry shaft louse</name>
    <dbReference type="NCBI Taxonomy" id="328185"/>
    <lineage>
        <taxon>Eukaryota</taxon>
        <taxon>Metazoa</taxon>
        <taxon>Ecdysozoa</taxon>
        <taxon>Arthropoda</taxon>
        <taxon>Hexapoda</taxon>
        <taxon>Insecta</taxon>
        <taxon>Pterygota</taxon>
        <taxon>Neoptera</taxon>
        <taxon>Paraneoptera</taxon>
        <taxon>Psocodea</taxon>
        <taxon>Troctomorpha</taxon>
        <taxon>Phthiraptera</taxon>
        <taxon>Amblycera</taxon>
        <taxon>Menoponidae</taxon>
        <taxon>Menopon</taxon>
    </lineage>
</organism>
<dbReference type="AlphaFoldDB" id="A0AAW2I117"/>
<evidence type="ECO:0000256" key="1">
    <source>
        <dbReference type="SAM" id="MobiDB-lite"/>
    </source>
</evidence>
<keyword evidence="2" id="KW-0812">Transmembrane</keyword>
<feature type="compositionally biased region" description="Basic residues" evidence="1">
    <location>
        <begin position="23"/>
        <end position="33"/>
    </location>
</feature>
<sequence>MESELGLKGEEGDSFPPDSIKSQKQRLIKRSHSAAKTPYGHDAGRYKDFNTLLNIVLCLLCGISVSFSVYFFYREIRLESRVYALELELSQRFGRGEAGLGSEVLIKRLRREVEERFNQKLNRAMSGGRRLLAEEEGSGRTAREVPDCICRPGASYQPL</sequence>
<gene>
    <name evidence="3" type="ORF">PYX00_003134</name>
</gene>
<name>A0AAW2I117_9NEOP</name>
<protein>
    <submittedName>
        <fullName evidence="3">Uncharacterized protein</fullName>
    </submittedName>
</protein>
<evidence type="ECO:0000313" key="3">
    <source>
        <dbReference type="EMBL" id="KAL0275200.1"/>
    </source>
</evidence>
<evidence type="ECO:0000256" key="2">
    <source>
        <dbReference type="SAM" id="Phobius"/>
    </source>
</evidence>
<feature type="region of interest" description="Disordered" evidence="1">
    <location>
        <begin position="1"/>
        <end position="34"/>
    </location>
</feature>